<evidence type="ECO:0000256" key="2">
    <source>
        <dbReference type="PIRNR" id="PIRNR002070"/>
    </source>
</evidence>
<dbReference type="PIRSF" id="PIRSF002070">
    <property type="entry name" value="SSB"/>
    <property type="match status" value="1"/>
</dbReference>
<dbReference type="SUPFAM" id="SSF50249">
    <property type="entry name" value="Nucleic acid-binding proteins"/>
    <property type="match status" value="1"/>
</dbReference>
<name>A0ABV8Q2F1_9BACT</name>
<evidence type="ECO:0000313" key="4">
    <source>
        <dbReference type="EMBL" id="MFC4233377.1"/>
    </source>
</evidence>
<dbReference type="PROSITE" id="PS50935">
    <property type="entry name" value="SSB"/>
    <property type="match status" value="1"/>
</dbReference>
<dbReference type="GO" id="GO:0003677">
    <property type="term" value="F:DNA binding"/>
    <property type="evidence" value="ECO:0007669"/>
    <property type="project" value="UniProtKB-KW"/>
</dbReference>
<dbReference type="InterPro" id="IPR012340">
    <property type="entry name" value="NA-bd_OB-fold"/>
</dbReference>
<dbReference type="Gene3D" id="2.40.50.140">
    <property type="entry name" value="Nucleic acid-binding proteins"/>
    <property type="match status" value="1"/>
</dbReference>
<accession>A0ABV8Q2F1</accession>
<sequence>MEIIARVTADAEVKTLQSDKQVVNFNVAINDSYKPKGSSEATKITTYVQCAYWVNANIAQYLKKGTLVELQGRIGVNAWNNAQGEPKAAITFHVNSIKLHGTPKYTSDSTAVAVPIAASELKEPLDDLPF</sequence>
<comment type="caution">
    <text evidence="4">The sequence shown here is derived from an EMBL/GenBank/DDBJ whole genome shotgun (WGS) entry which is preliminary data.</text>
</comment>
<dbReference type="Proteomes" id="UP001595906">
    <property type="component" value="Unassembled WGS sequence"/>
</dbReference>
<dbReference type="InterPro" id="IPR000424">
    <property type="entry name" value="Primosome_PriB/ssb"/>
</dbReference>
<keyword evidence="1 2" id="KW-0238">DNA-binding</keyword>
<dbReference type="EMBL" id="JBHSDC010000029">
    <property type="protein sequence ID" value="MFC4233377.1"/>
    <property type="molecule type" value="Genomic_DNA"/>
</dbReference>
<dbReference type="RefSeq" id="WP_379015631.1">
    <property type="nucleotide sequence ID" value="NZ_JBHSDC010000029.1"/>
</dbReference>
<evidence type="ECO:0000256" key="3">
    <source>
        <dbReference type="RuleBase" id="RU000524"/>
    </source>
</evidence>
<dbReference type="NCBIfam" id="TIGR00621">
    <property type="entry name" value="ssb"/>
    <property type="match status" value="1"/>
</dbReference>
<protein>
    <recommendedName>
        <fullName evidence="2 3">Single-stranded DNA-binding protein</fullName>
    </recommendedName>
</protein>
<dbReference type="CDD" id="cd04496">
    <property type="entry name" value="SSB_OBF"/>
    <property type="match status" value="1"/>
</dbReference>
<dbReference type="InterPro" id="IPR011344">
    <property type="entry name" value="ssDNA-bd"/>
</dbReference>
<keyword evidence="5" id="KW-1185">Reference proteome</keyword>
<dbReference type="Pfam" id="PF00436">
    <property type="entry name" value="SSB"/>
    <property type="match status" value="1"/>
</dbReference>
<gene>
    <name evidence="4" type="ORF">ACFOW1_15865</name>
</gene>
<organism evidence="4 5">
    <name type="scientific">Parasediminibacterium paludis</name>
    <dbReference type="NCBI Taxonomy" id="908966"/>
    <lineage>
        <taxon>Bacteria</taxon>
        <taxon>Pseudomonadati</taxon>
        <taxon>Bacteroidota</taxon>
        <taxon>Chitinophagia</taxon>
        <taxon>Chitinophagales</taxon>
        <taxon>Chitinophagaceae</taxon>
        <taxon>Parasediminibacterium</taxon>
    </lineage>
</organism>
<evidence type="ECO:0000256" key="1">
    <source>
        <dbReference type="ARBA" id="ARBA00023125"/>
    </source>
</evidence>
<proteinExistence type="predicted"/>
<evidence type="ECO:0000313" key="5">
    <source>
        <dbReference type="Proteomes" id="UP001595906"/>
    </source>
</evidence>
<reference evidence="5" key="1">
    <citation type="journal article" date="2019" name="Int. J. Syst. Evol. Microbiol.">
        <title>The Global Catalogue of Microorganisms (GCM) 10K type strain sequencing project: providing services to taxonomists for standard genome sequencing and annotation.</title>
        <authorList>
            <consortium name="The Broad Institute Genomics Platform"/>
            <consortium name="The Broad Institute Genome Sequencing Center for Infectious Disease"/>
            <person name="Wu L."/>
            <person name="Ma J."/>
        </authorList>
    </citation>
    <scope>NUCLEOTIDE SEQUENCE [LARGE SCALE GENOMIC DNA]</scope>
    <source>
        <strain evidence="5">CECT 8010</strain>
    </source>
</reference>